<protein>
    <recommendedName>
        <fullName evidence="4">YXWGXW repeat-containing protein</fullName>
    </recommendedName>
</protein>
<evidence type="ECO:0000313" key="3">
    <source>
        <dbReference type="Proteomes" id="UP000256838"/>
    </source>
</evidence>
<sequence length="75" mass="8461">MTIRFTFLRSRAALALVVSAAAMSLAACVVEPARPPQPAPLVEVMPAPQPGYHWVKGHYVWRGRWEWIRGHWAPN</sequence>
<gene>
    <name evidence="2" type="ORF">DWV00_25470</name>
</gene>
<evidence type="ECO:0008006" key="4">
    <source>
        <dbReference type="Google" id="ProtNLM"/>
    </source>
</evidence>
<organism evidence="2 3">
    <name type="scientific">Trinickia dinghuensis</name>
    <dbReference type="NCBI Taxonomy" id="2291023"/>
    <lineage>
        <taxon>Bacteria</taxon>
        <taxon>Pseudomonadati</taxon>
        <taxon>Pseudomonadota</taxon>
        <taxon>Betaproteobacteria</taxon>
        <taxon>Burkholderiales</taxon>
        <taxon>Burkholderiaceae</taxon>
        <taxon>Trinickia</taxon>
    </lineage>
</organism>
<evidence type="ECO:0000313" key="2">
    <source>
        <dbReference type="EMBL" id="RDU96003.1"/>
    </source>
</evidence>
<comment type="caution">
    <text evidence="2">The sequence shown here is derived from an EMBL/GenBank/DDBJ whole genome shotgun (WGS) entry which is preliminary data.</text>
</comment>
<dbReference type="EMBL" id="QRGA01000016">
    <property type="protein sequence ID" value="RDU96003.1"/>
    <property type="molecule type" value="Genomic_DNA"/>
</dbReference>
<dbReference type="PROSITE" id="PS51257">
    <property type="entry name" value="PROKAR_LIPOPROTEIN"/>
    <property type="match status" value="1"/>
</dbReference>
<keyword evidence="3" id="KW-1185">Reference proteome</keyword>
<keyword evidence="1" id="KW-0732">Signal</keyword>
<dbReference type="RefSeq" id="WP_115536387.1">
    <property type="nucleotide sequence ID" value="NZ_QRGA01000016.1"/>
</dbReference>
<feature type="chain" id="PRO_5017609682" description="YXWGXW repeat-containing protein" evidence="1">
    <location>
        <begin position="27"/>
        <end position="75"/>
    </location>
</feature>
<proteinExistence type="predicted"/>
<reference evidence="2 3" key="1">
    <citation type="submission" date="2018-08" db="EMBL/GenBank/DDBJ databases">
        <title>Paraburkholderia sp. DHOM06 isolated from forest soil.</title>
        <authorList>
            <person name="Gao Z.-H."/>
            <person name="Qiu L.-H."/>
        </authorList>
    </citation>
    <scope>NUCLEOTIDE SEQUENCE [LARGE SCALE GENOMIC DNA]</scope>
    <source>
        <strain evidence="2 3">DHOM06</strain>
    </source>
</reference>
<dbReference type="Proteomes" id="UP000256838">
    <property type="component" value="Unassembled WGS sequence"/>
</dbReference>
<feature type="signal peptide" evidence="1">
    <location>
        <begin position="1"/>
        <end position="26"/>
    </location>
</feature>
<evidence type="ECO:0000256" key="1">
    <source>
        <dbReference type="SAM" id="SignalP"/>
    </source>
</evidence>
<dbReference type="AlphaFoldDB" id="A0A3D8JSA4"/>
<accession>A0A3D8JSA4</accession>
<name>A0A3D8JSA4_9BURK</name>
<dbReference type="OrthoDB" id="121499at2"/>